<dbReference type="AlphaFoldDB" id="A0A0A9FWD0"/>
<proteinExistence type="predicted"/>
<reference evidence="1" key="1">
    <citation type="submission" date="2014-09" db="EMBL/GenBank/DDBJ databases">
        <authorList>
            <person name="Magalhaes I.L.F."/>
            <person name="Oliveira U."/>
            <person name="Santos F.R."/>
            <person name="Vidigal T.H.D.A."/>
            <person name="Brescovit A.D."/>
            <person name="Santos A.J."/>
        </authorList>
    </citation>
    <scope>NUCLEOTIDE SEQUENCE</scope>
    <source>
        <tissue evidence="1">Shoot tissue taken approximately 20 cm above the soil surface</tissue>
    </source>
</reference>
<evidence type="ECO:0000313" key="1">
    <source>
        <dbReference type="EMBL" id="JAE17125.1"/>
    </source>
</evidence>
<accession>A0A0A9FWD0</accession>
<name>A0A0A9FWD0_ARUDO</name>
<dbReference type="EMBL" id="GBRH01180771">
    <property type="protein sequence ID" value="JAE17125.1"/>
    <property type="molecule type" value="Transcribed_RNA"/>
</dbReference>
<protein>
    <submittedName>
        <fullName evidence="1">Uncharacterized protein</fullName>
    </submittedName>
</protein>
<sequence length="23" mass="2481">MSSCIISVENPRNPIAQGHQVSL</sequence>
<reference evidence="1" key="2">
    <citation type="journal article" date="2015" name="Data Brief">
        <title>Shoot transcriptome of the giant reed, Arundo donax.</title>
        <authorList>
            <person name="Barrero R.A."/>
            <person name="Guerrero F.D."/>
            <person name="Moolhuijzen P."/>
            <person name="Goolsby J.A."/>
            <person name="Tidwell J."/>
            <person name="Bellgard S.E."/>
            <person name="Bellgard M.I."/>
        </authorList>
    </citation>
    <scope>NUCLEOTIDE SEQUENCE</scope>
    <source>
        <tissue evidence="1">Shoot tissue taken approximately 20 cm above the soil surface</tissue>
    </source>
</reference>
<organism evidence="1">
    <name type="scientific">Arundo donax</name>
    <name type="common">Giant reed</name>
    <name type="synonym">Donax arundinaceus</name>
    <dbReference type="NCBI Taxonomy" id="35708"/>
    <lineage>
        <taxon>Eukaryota</taxon>
        <taxon>Viridiplantae</taxon>
        <taxon>Streptophyta</taxon>
        <taxon>Embryophyta</taxon>
        <taxon>Tracheophyta</taxon>
        <taxon>Spermatophyta</taxon>
        <taxon>Magnoliopsida</taxon>
        <taxon>Liliopsida</taxon>
        <taxon>Poales</taxon>
        <taxon>Poaceae</taxon>
        <taxon>PACMAD clade</taxon>
        <taxon>Arundinoideae</taxon>
        <taxon>Arundineae</taxon>
        <taxon>Arundo</taxon>
    </lineage>
</organism>